<sequence>MPSGAGGTPRSTSSTRRCALERSWPLLTATPADYADLAEGLVVESLQ</sequence>
<proteinExistence type="predicted"/>
<dbReference type="RefSeq" id="WP_337697587.1">
    <property type="nucleotide sequence ID" value="NZ_JBBEGN010000018.1"/>
</dbReference>
<dbReference type="Proteomes" id="UP001385809">
    <property type="component" value="Unassembled WGS sequence"/>
</dbReference>
<reference evidence="1 2" key="1">
    <citation type="submission" date="2024-03" db="EMBL/GenBank/DDBJ databases">
        <title>Actinomycetospora sp. OC33-EN08, a novel actinomycete isolated from wild orchid (Aerides multiflora).</title>
        <authorList>
            <person name="Suriyachadkun C."/>
        </authorList>
    </citation>
    <scope>NUCLEOTIDE SEQUENCE [LARGE SCALE GENOMIC DNA]</scope>
    <source>
        <strain evidence="1 2">OC33-EN08</strain>
    </source>
</reference>
<dbReference type="EMBL" id="JBBEGN010000018">
    <property type="protein sequence ID" value="MEJ2871015.1"/>
    <property type="molecule type" value="Genomic_DNA"/>
</dbReference>
<accession>A0ABU8MUL6</accession>
<comment type="caution">
    <text evidence="1">The sequence shown here is derived from an EMBL/GenBank/DDBJ whole genome shotgun (WGS) entry which is preliminary data.</text>
</comment>
<evidence type="ECO:0000313" key="1">
    <source>
        <dbReference type="EMBL" id="MEJ2871015.1"/>
    </source>
</evidence>
<keyword evidence="2" id="KW-1185">Reference proteome</keyword>
<organism evidence="1 2">
    <name type="scientific">Actinomycetospora aurantiaca</name>
    <dbReference type="NCBI Taxonomy" id="3129233"/>
    <lineage>
        <taxon>Bacteria</taxon>
        <taxon>Bacillati</taxon>
        <taxon>Actinomycetota</taxon>
        <taxon>Actinomycetes</taxon>
        <taxon>Pseudonocardiales</taxon>
        <taxon>Pseudonocardiaceae</taxon>
        <taxon>Actinomycetospora</taxon>
    </lineage>
</organism>
<protein>
    <submittedName>
        <fullName evidence="1">Uncharacterized protein</fullName>
    </submittedName>
</protein>
<gene>
    <name evidence="1" type="ORF">WCD74_24845</name>
</gene>
<evidence type="ECO:0000313" key="2">
    <source>
        <dbReference type="Proteomes" id="UP001385809"/>
    </source>
</evidence>
<name>A0ABU8MUL6_9PSEU</name>